<dbReference type="Proteomes" id="UP001329915">
    <property type="component" value="Chromosome"/>
</dbReference>
<dbReference type="Pfam" id="PF02254">
    <property type="entry name" value="TrkA_N"/>
    <property type="match status" value="1"/>
</dbReference>
<dbReference type="RefSeq" id="WP_366922547.1">
    <property type="nucleotide sequence ID" value="NZ_CP121694.1"/>
</dbReference>
<dbReference type="PROSITE" id="PS51201">
    <property type="entry name" value="RCK_N"/>
    <property type="match status" value="1"/>
</dbReference>
<dbReference type="PROSITE" id="PS51202">
    <property type="entry name" value="RCK_C"/>
    <property type="match status" value="1"/>
</dbReference>
<keyword evidence="4" id="KW-1185">Reference proteome</keyword>
<organism evidence="3 4">
    <name type="scientific">Metallumcola ferriviriculae</name>
    <dbReference type="NCBI Taxonomy" id="3039180"/>
    <lineage>
        <taxon>Bacteria</taxon>
        <taxon>Bacillati</taxon>
        <taxon>Bacillota</taxon>
        <taxon>Clostridia</taxon>
        <taxon>Neomoorellales</taxon>
        <taxon>Desulfitibacteraceae</taxon>
        <taxon>Metallumcola</taxon>
    </lineage>
</organism>
<accession>A0AAU0USB1</accession>
<protein>
    <submittedName>
        <fullName evidence="3">TrkA family potassium uptake protein</fullName>
    </submittedName>
</protein>
<dbReference type="EMBL" id="CP121694">
    <property type="protein sequence ID" value="WRO23161.1"/>
    <property type="molecule type" value="Genomic_DNA"/>
</dbReference>
<evidence type="ECO:0000259" key="2">
    <source>
        <dbReference type="PROSITE" id="PS51202"/>
    </source>
</evidence>
<dbReference type="GO" id="GO:0006813">
    <property type="term" value="P:potassium ion transport"/>
    <property type="evidence" value="ECO:0007669"/>
    <property type="project" value="InterPro"/>
</dbReference>
<proteinExistence type="predicted"/>
<dbReference type="InterPro" id="IPR006037">
    <property type="entry name" value="RCK_C"/>
</dbReference>
<evidence type="ECO:0000259" key="1">
    <source>
        <dbReference type="PROSITE" id="PS51201"/>
    </source>
</evidence>
<dbReference type="GO" id="GO:0008324">
    <property type="term" value="F:monoatomic cation transmembrane transporter activity"/>
    <property type="evidence" value="ECO:0007669"/>
    <property type="project" value="InterPro"/>
</dbReference>
<dbReference type="SUPFAM" id="SSF116726">
    <property type="entry name" value="TrkA C-terminal domain-like"/>
    <property type="match status" value="1"/>
</dbReference>
<dbReference type="Gene3D" id="3.30.70.1450">
    <property type="entry name" value="Regulator of K+ conductance, C-terminal domain"/>
    <property type="match status" value="1"/>
</dbReference>
<dbReference type="InterPro" id="IPR036291">
    <property type="entry name" value="NAD(P)-bd_dom_sf"/>
</dbReference>
<dbReference type="Gene3D" id="3.40.50.720">
    <property type="entry name" value="NAD(P)-binding Rossmann-like Domain"/>
    <property type="match status" value="1"/>
</dbReference>
<evidence type="ECO:0000313" key="3">
    <source>
        <dbReference type="EMBL" id="WRO23161.1"/>
    </source>
</evidence>
<dbReference type="InterPro" id="IPR050721">
    <property type="entry name" value="Trk_Ktr_HKT_K-transport"/>
</dbReference>
<dbReference type="PANTHER" id="PTHR43833:SF7">
    <property type="entry name" value="KTR SYSTEM POTASSIUM UPTAKE PROTEIN C"/>
    <property type="match status" value="1"/>
</dbReference>
<dbReference type="InterPro" id="IPR003148">
    <property type="entry name" value="RCK_N"/>
</dbReference>
<evidence type="ECO:0000313" key="4">
    <source>
        <dbReference type="Proteomes" id="UP001329915"/>
    </source>
</evidence>
<reference evidence="3 4" key="1">
    <citation type="submission" date="2023-04" db="EMBL/GenBank/DDBJ databases">
        <authorList>
            <person name="Hsu D."/>
        </authorList>
    </citation>
    <scope>NUCLEOTIDE SEQUENCE [LARGE SCALE GENOMIC DNA]</scope>
    <source>
        <strain evidence="3 4">MK1</strain>
    </source>
</reference>
<feature type="domain" description="RCK N-terminal" evidence="1">
    <location>
        <begin position="2"/>
        <end position="118"/>
    </location>
</feature>
<dbReference type="Pfam" id="PF02080">
    <property type="entry name" value="TrkA_C"/>
    <property type="match status" value="1"/>
</dbReference>
<feature type="domain" description="RCK C-terminal" evidence="2">
    <location>
        <begin position="135"/>
        <end position="216"/>
    </location>
</feature>
<dbReference type="KEGG" id="dbc:MFMK1_003010"/>
<dbReference type="SUPFAM" id="SSF51735">
    <property type="entry name" value="NAD(P)-binding Rossmann-fold domains"/>
    <property type="match status" value="1"/>
</dbReference>
<name>A0AAU0USB1_9FIRM</name>
<dbReference type="PANTHER" id="PTHR43833">
    <property type="entry name" value="POTASSIUM CHANNEL PROTEIN 2-RELATED-RELATED"/>
    <property type="match status" value="1"/>
</dbReference>
<dbReference type="InterPro" id="IPR036721">
    <property type="entry name" value="RCK_C_sf"/>
</dbReference>
<sequence length="216" mass="23245">MRKQFAVLGLGRFGSSVAETLTELGHEVLAIDIDETKVQHLADVVTHAVQADGMDEETLRSLGVRNFDVAVVAIGKDIQANILVTVILKELGVKYIVSKAQNELHGKVLERVGADKVVYPERDMGHRVANNLVSANVLDYIELAQDYSIMEIVAPGIAHGKSLGELNLRARHGVSVLAVKTGEKINVAPGADAIIKENDVLVVVGENRAIQNLATD</sequence>
<gene>
    <name evidence="3" type="ORF">MFMK1_003010</name>
</gene>
<dbReference type="AlphaFoldDB" id="A0AAU0USB1"/>